<dbReference type="Gene3D" id="3.20.20.80">
    <property type="entry name" value="Glycosidases"/>
    <property type="match status" value="1"/>
</dbReference>
<dbReference type="InterPro" id="IPR051595">
    <property type="entry name" value="GH25_Enzymes"/>
</dbReference>
<reference evidence="4 5" key="1">
    <citation type="submission" date="2014-03" db="EMBL/GenBank/DDBJ databases">
        <title>Draft genome of the hookworm Oesophagostomum dentatum.</title>
        <authorList>
            <person name="Mitreva M."/>
        </authorList>
    </citation>
    <scope>NUCLEOTIDE SEQUENCE [LARGE SCALE GENOMIC DNA]</scope>
    <source>
        <strain evidence="4 5">OD-Hann</strain>
    </source>
</reference>
<protein>
    <recommendedName>
        <fullName evidence="6">Glycosyl hydrolase family 25</fullName>
    </recommendedName>
</protein>
<dbReference type="PANTHER" id="PTHR23208">
    <property type="entry name" value="LYSOZYME PROTEIN"/>
    <property type="match status" value="1"/>
</dbReference>
<dbReference type="OrthoDB" id="25039at2759"/>
<dbReference type="EMBL" id="KN553589">
    <property type="protein sequence ID" value="KHJ89924.1"/>
    <property type="molecule type" value="Genomic_DNA"/>
</dbReference>
<sequence>MLQAVFILATAIASIICDDDPSSNAVQTAYALDFDVLASPAAFTCIRINQYSVVFLRGYNPDGNGGFDRNVTENIQNAFNAGLGTEVYMTPSLTSTKTGAQQFYEMYSNLRLNYNVKAIWIQVTSPVKWEPTIAKNIQFIDGIIQAAKAYGLQVGIYTNAYDWRQITNDWTGATDTLLWYWNTYGPGPMGESSNDFSDYHAFGSWTAPSVKQFGQAEPICGVTVNRDIITTSPASMALANSDGKIQIGGYVTNP</sequence>
<dbReference type="InterPro" id="IPR017853">
    <property type="entry name" value="GH"/>
</dbReference>
<proteinExistence type="inferred from homology"/>
<dbReference type="GO" id="GO:0003796">
    <property type="term" value="F:lysozyme activity"/>
    <property type="evidence" value="ECO:0007669"/>
    <property type="project" value="InterPro"/>
</dbReference>
<name>A0A0B1SY61_OESDE</name>
<dbReference type="SUPFAM" id="SSF51445">
    <property type="entry name" value="(Trans)glycosidases"/>
    <property type="match status" value="1"/>
</dbReference>
<evidence type="ECO:0000313" key="5">
    <source>
        <dbReference type="Proteomes" id="UP000053660"/>
    </source>
</evidence>
<evidence type="ECO:0000256" key="1">
    <source>
        <dbReference type="ARBA" id="ARBA00010646"/>
    </source>
</evidence>
<dbReference type="InterPro" id="IPR002053">
    <property type="entry name" value="Glyco_hydro_25"/>
</dbReference>
<keyword evidence="2 3" id="KW-0732">Signal</keyword>
<organism evidence="4 5">
    <name type="scientific">Oesophagostomum dentatum</name>
    <name type="common">Nodular worm</name>
    <dbReference type="NCBI Taxonomy" id="61180"/>
    <lineage>
        <taxon>Eukaryota</taxon>
        <taxon>Metazoa</taxon>
        <taxon>Ecdysozoa</taxon>
        <taxon>Nematoda</taxon>
        <taxon>Chromadorea</taxon>
        <taxon>Rhabditida</taxon>
        <taxon>Rhabditina</taxon>
        <taxon>Rhabditomorpha</taxon>
        <taxon>Strongyloidea</taxon>
        <taxon>Strongylidae</taxon>
        <taxon>Oesophagostomum</taxon>
    </lineage>
</organism>
<dbReference type="PROSITE" id="PS51904">
    <property type="entry name" value="GLYCOSYL_HYDROL_F25_2"/>
    <property type="match status" value="1"/>
</dbReference>
<dbReference type="Proteomes" id="UP000053660">
    <property type="component" value="Unassembled WGS sequence"/>
</dbReference>
<evidence type="ECO:0000256" key="3">
    <source>
        <dbReference type="SAM" id="SignalP"/>
    </source>
</evidence>
<dbReference type="GO" id="GO:0045087">
    <property type="term" value="P:innate immune response"/>
    <property type="evidence" value="ECO:0007669"/>
    <property type="project" value="TreeGrafter"/>
</dbReference>
<evidence type="ECO:0000256" key="2">
    <source>
        <dbReference type="ARBA" id="ARBA00022729"/>
    </source>
</evidence>
<dbReference type="GO" id="GO:0007165">
    <property type="term" value="P:signal transduction"/>
    <property type="evidence" value="ECO:0007669"/>
    <property type="project" value="TreeGrafter"/>
</dbReference>
<feature type="signal peptide" evidence="3">
    <location>
        <begin position="1"/>
        <end position="17"/>
    </location>
</feature>
<evidence type="ECO:0008006" key="6">
    <source>
        <dbReference type="Google" id="ProtNLM"/>
    </source>
</evidence>
<dbReference type="GO" id="GO:0009253">
    <property type="term" value="P:peptidoglycan catabolic process"/>
    <property type="evidence" value="ECO:0007669"/>
    <property type="project" value="InterPro"/>
</dbReference>
<dbReference type="AlphaFoldDB" id="A0A0B1SY61"/>
<accession>A0A0B1SY61</accession>
<keyword evidence="5" id="KW-1185">Reference proteome</keyword>
<gene>
    <name evidence="4" type="ORF">OESDEN_10240</name>
</gene>
<dbReference type="PANTHER" id="PTHR23208:SF36">
    <property type="entry name" value="LYSOZYME-RELATED"/>
    <property type="match status" value="1"/>
</dbReference>
<feature type="chain" id="PRO_5002081806" description="Glycosyl hydrolase family 25" evidence="3">
    <location>
        <begin position="18"/>
        <end position="254"/>
    </location>
</feature>
<dbReference type="GO" id="GO:0016998">
    <property type="term" value="P:cell wall macromolecule catabolic process"/>
    <property type="evidence" value="ECO:0007669"/>
    <property type="project" value="InterPro"/>
</dbReference>
<evidence type="ECO:0000313" key="4">
    <source>
        <dbReference type="EMBL" id="KHJ89924.1"/>
    </source>
</evidence>
<comment type="similarity">
    <text evidence="1">Belongs to the glycosyl hydrolase 25 family.</text>
</comment>